<dbReference type="PANTHER" id="PTHR43298:SF2">
    <property type="entry name" value="FMN_FAD EXPORTER YEEO-RELATED"/>
    <property type="match status" value="1"/>
</dbReference>
<keyword evidence="8 10" id="KW-0472">Membrane</keyword>
<feature type="transmembrane region" description="Helical" evidence="10">
    <location>
        <begin position="251"/>
        <end position="272"/>
    </location>
</feature>
<reference evidence="11" key="1">
    <citation type="submission" date="2022-12" db="EMBL/GenBank/DDBJ databases">
        <title>Bacterial isolates from different developmental stages of Nematostella vectensis.</title>
        <authorList>
            <person name="Fraune S."/>
        </authorList>
    </citation>
    <scope>NUCLEOTIDE SEQUENCE</scope>
    <source>
        <strain evidence="11">G21630-S1</strain>
    </source>
</reference>
<feature type="transmembrane region" description="Helical" evidence="10">
    <location>
        <begin position="409"/>
        <end position="427"/>
    </location>
</feature>
<comment type="caution">
    <text evidence="11">The sequence shown here is derived from an EMBL/GenBank/DDBJ whole genome shotgun (WGS) entry which is preliminary data.</text>
</comment>
<feature type="transmembrane region" description="Helical" evidence="10">
    <location>
        <begin position="131"/>
        <end position="148"/>
    </location>
</feature>
<evidence type="ECO:0000256" key="7">
    <source>
        <dbReference type="ARBA" id="ARBA00023065"/>
    </source>
</evidence>
<feature type="transmembrane region" description="Helical" evidence="10">
    <location>
        <begin position="191"/>
        <end position="213"/>
    </location>
</feature>
<keyword evidence="12" id="KW-1185">Reference proteome</keyword>
<protein>
    <recommendedName>
        <fullName evidence="9">Multidrug-efflux transporter</fullName>
    </recommendedName>
</protein>
<dbReference type="PANTHER" id="PTHR43298">
    <property type="entry name" value="MULTIDRUG RESISTANCE PROTEIN NORM-RELATED"/>
    <property type="match status" value="1"/>
</dbReference>
<evidence type="ECO:0000313" key="11">
    <source>
        <dbReference type="EMBL" id="MCZ4279541.1"/>
    </source>
</evidence>
<feature type="transmembrane region" description="Helical" evidence="10">
    <location>
        <begin position="278"/>
        <end position="301"/>
    </location>
</feature>
<feature type="transmembrane region" description="Helical" evidence="10">
    <location>
        <begin position="47"/>
        <end position="68"/>
    </location>
</feature>
<organism evidence="11 12">
    <name type="scientific">Kiloniella laminariae</name>
    <dbReference type="NCBI Taxonomy" id="454162"/>
    <lineage>
        <taxon>Bacteria</taxon>
        <taxon>Pseudomonadati</taxon>
        <taxon>Pseudomonadota</taxon>
        <taxon>Alphaproteobacteria</taxon>
        <taxon>Rhodospirillales</taxon>
        <taxon>Kiloniellaceae</taxon>
        <taxon>Kiloniella</taxon>
    </lineage>
</organism>
<evidence type="ECO:0000256" key="4">
    <source>
        <dbReference type="ARBA" id="ARBA00022475"/>
    </source>
</evidence>
<keyword evidence="6 10" id="KW-1133">Transmembrane helix</keyword>
<evidence type="ECO:0000256" key="2">
    <source>
        <dbReference type="ARBA" id="ARBA00022448"/>
    </source>
</evidence>
<proteinExistence type="predicted"/>
<keyword evidence="4" id="KW-1003">Cell membrane</keyword>
<keyword evidence="5 10" id="KW-0812">Transmembrane</keyword>
<keyword evidence="3" id="KW-0050">Antiport</keyword>
<dbReference type="InterPro" id="IPR002528">
    <property type="entry name" value="MATE_fam"/>
</dbReference>
<evidence type="ECO:0000256" key="1">
    <source>
        <dbReference type="ARBA" id="ARBA00004429"/>
    </source>
</evidence>
<feature type="transmembrane region" description="Helical" evidence="10">
    <location>
        <begin position="373"/>
        <end position="397"/>
    </location>
</feature>
<evidence type="ECO:0000256" key="6">
    <source>
        <dbReference type="ARBA" id="ARBA00022989"/>
    </source>
</evidence>
<dbReference type="InterPro" id="IPR048279">
    <property type="entry name" value="MdtK-like"/>
</dbReference>
<evidence type="ECO:0000256" key="3">
    <source>
        <dbReference type="ARBA" id="ARBA00022449"/>
    </source>
</evidence>
<dbReference type="RefSeq" id="WP_269421742.1">
    <property type="nucleotide sequence ID" value="NZ_JAPWGY010000001.1"/>
</dbReference>
<sequence>MFIRGYLVEAQSLLRLASPLILTQLAQVAISTTDIVMMGLLGEASLAAGGLAFFIFNLLRTMGFGLVVGLSNMVAEAIGAGRDSALSDCLFAGLAVSSTAGLVAALLMLFGSSGLVYLGQEPAIVTQAAEYLAWMAPGILPAFWFYSYRGVSVGLRKAGPLLWITLVSIGVNAGLNYILIEGLFGLPRLGLAGIAAASSLVFLLSFFALAILTHSQIDFGRLRLDVARVWSNTRDLLRIGIPTSASYGSEAGFFAVIALMMGTVGQTALAAHTLVNQMVYIVFMIAIGLSHAASVGISEAVGRGTGTRKAHPVTAGTFSGQRPAEETISKVGRTAFFLGGTIMSIIAMFYFLAPERFITLITLKSGQQPAEVLALASSLLLIAGVLQIFDALQNIAIGTLRGLGQATRGFWITVAGYWFIGLPAAWFLGIDQHQGASGIWVGLLVGVAATACLMIFAFEYFSWARRSGVLQST</sequence>
<feature type="transmembrane region" description="Helical" evidence="10">
    <location>
        <begin position="160"/>
        <end position="179"/>
    </location>
</feature>
<dbReference type="EMBL" id="JAPWGY010000001">
    <property type="protein sequence ID" value="MCZ4279541.1"/>
    <property type="molecule type" value="Genomic_DNA"/>
</dbReference>
<name>A0ABT4LGS3_9PROT</name>
<evidence type="ECO:0000256" key="9">
    <source>
        <dbReference type="ARBA" id="ARBA00031636"/>
    </source>
</evidence>
<evidence type="ECO:0000313" key="12">
    <source>
        <dbReference type="Proteomes" id="UP001069802"/>
    </source>
</evidence>
<accession>A0ABT4LGS3</accession>
<comment type="subcellular location">
    <subcellularLocation>
        <location evidence="1">Cell inner membrane</location>
        <topology evidence="1">Multi-pass membrane protein</topology>
    </subcellularLocation>
</comment>
<feature type="transmembrane region" description="Helical" evidence="10">
    <location>
        <begin position="20"/>
        <end position="41"/>
    </location>
</feature>
<keyword evidence="7" id="KW-0406">Ion transport</keyword>
<dbReference type="InterPro" id="IPR050222">
    <property type="entry name" value="MATE_MdtK"/>
</dbReference>
<feature type="transmembrane region" description="Helical" evidence="10">
    <location>
        <begin position="335"/>
        <end position="353"/>
    </location>
</feature>
<dbReference type="NCBIfam" id="TIGR00797">
    <property type="entry name" value="matE"/>
    <property type="match status" value="1"/>
</dbReference>
<dbReference type="Pfam" id="PF01554">
    <property type="entry name" value="MatE"/>
    <property type="match status" value="3"/>
</dbReference>
<feature type="transmembrane region" description="Helical" evidence="10">
    <location>
        <begin position="89"/>
        <end position="111"/>
    </location>
</feature>
<keyword evidence="2" id="KW-0813">Transport</keyword>
<feature type="transmembrane region" description="Helical" evidence="10">
    <location>
        <begin position="439"/>
        <end position="461"/>
    </location>
</feature>
<dbReference type="PIRSF" id="PIRSF006603">
    <property type="entry name" value="DinF"/>
    <property type="match status" value="1"/>
</dbReference>
<dbReference type="Proteomes" id="UP001069802">
    <property type="component" value="Unassembled WGS sequence"/>
</dbReference>
<evidence type="ECO:0000256" key="10">
    <source>
        <dbReference type="SAM" id="Phobius"/>
    </source>
</evidence>
<dbReference type="CDD" id="cd13131">
    <property type="entry name" value="MATE_NorM_like"/>
    <property type="match status" value="1"/>
</dbReference>
<gene>
    <name evidence="11" type="ORF">O4H49_02050</name>
</gene>
<evidence type="ECO:0000256" key="8">
    <source>
        <dbReference type="ARBA" id="ARBA00023136"/>
    </source>
</evidence>
<evidence type="ECO:0000256" key="5">
    <source>
        <dbReference type="ARBA" id="ARBA00022692"/>
    </source>
</evidence>